<accession>A0A0U5CSR1</accession>
<feature type="region of interest" description="Disordered" evidence="2">
    <location>
        <begin position="135"/>
        <end position="172"/>
    </location>
</feature>
<geneLocation type="plasmid" evidence="4">
    <name>pPNK</name>
</geneLocation>
<dbReference type="KEGG" id="pnl:PNK_p0038"/>
<evidence type="ECO:0000256" key="1">
    <source>
        <dbReference type="SAM" id="Coils"/>
    </source>
</evidence>
<evidence type="ECO:0000313" key="4">
    <source>
        <dbReference type="Proteomes" id="UP000069902"/>
    </source>
</evidence>
<dbReference type="RefSeq" id="WP_059062501.1">
    <property type="nucleotide sequence ID" value="NZ_LN879503.1"/>
</dbReference>
<dbReference type="PATRIC" id="fig|389348.3.peg.2800"/>
<keyword evidence="1" id="KW-0175">Coiled coil</keyword>
<evidence type="ECO:0000256" key="2">
    <source>
        <dbReference type="SAM" id="MobiDB-lite"/>
    </source>
</evidence>
<dbReference type="Proteomes" id="UP000069902">
    <property type="component" value="Plasmid pPNK"/>
</dbReference>
<evidence type="ECO:0000313" key="3">
    <source>
        <dbReference type="EMBL" id="CUI18092.1"/>
    </source>
</evidence>
<gene>
    <name evidence="3" type="ORF">PNK_p0038</name>
</gene>
<dbReference type="AlphaFoldDB" id="A0A0U5CSR1"/>
<organism evidence="3 4">
    <name type="scientific">Candidatus Protochlamydia naegleriophila</name>
    <dbReference type="NCBI Taxonomy" id="389348"/>
    <lineage>
        <taxon>Bacteria</taxon>
        <taxon>Pseudomonadati</taxon>
        <taxon>Chlamydiota</taxon>
        <taxon>Chlamydiia</taxon>
        <taxon>Parachlamydiales</taxon>
        <taxon>Parachlamydiaceae</taxon>
        <taxon>Candidatus Protochlamydia</taxon>
    </lineage>
</organism>
<dbReference type="InParanoid" id="A0A0U5CSR1"/>
<reference evidence="4" key="1">
    <citation type="submission" date="2015-09" db="EMBL/GenBank/DDBJ databases">
        <authorList>
            <person name="Bertelli C."/>
        </authorList>
    </citation>
    <scope>NUCLEOTIDE SEQUENCE [LARGE SCALE GENOMIC DNA]</scope>
    <source>
        <strain evidence="4">KNic</strain>
        <plasmid evidence="4">pPNK</plasmid>
    </source>
</reference>
<sequence>MSLGMNPHLNPQSFIIEEVAQNELQPVDLSTQNRVESDHTIIINERDAKVKHVSIEVFQESPPTSSSILLTDRTVTKPSENTTLSKTKSIGPEVLLDDTILLDGTDDNLGNFDDIDDTSSVCSDDEDIEDAIDQDDLQTITTPQNPLKGAENRLEGENPQPEGNERLEGGGERVQERNLDEVNPGRVELGLRQANAVPLKVGEGEVNDIGQRNDIDSDVKVPPQKILRNAIALAKQTPGFENATVKVKSSLDQELRSDDATFKVETAVNDKGVLLYKVSVDYTIELKGDNDEVMTMTLNRVFYSNAANEKEALLAIYNVAKSVKQQATADNLPNGSLEQGVFNISLARDPKTKAITGIRSIKSENGIDFTPRTSGKTTFGRDIDERGQVRLRSAKEGEVEEGHALSKQTRLLRANIQFTDVPILDRLKKQKIDTKRYIDDQADRTRHLNDQFSTLKDQLVKDDLLKWIVKNKKNFNTQVDNILSGKVDPKGLPLSEKMQEYLSLRQQHVKIKPLVEEFTVNHDTQESLKQMKEDLRAGRELKPEDKNLINSIKNKLGVSLETPSDAAAINALIDGVEVKQNALRRQIGSPNPEGKLVELETAYAEARVGALKEHQDLFANLGQMQDIQRELKDKKSKLEELRAAIKADGNIPTDVAQWRLAMIEETVGKIDKQLEANAKVLNVESHLGKLFEQEVVSTPVRQTVVSSAPDQIE</sequence>
<feature type="coiled-coil region" evidence="1">
    <location>
        <begin position="621"/>
        <end position="648"/>
    </location>
</feature>
<proteinExistence type="predicted"/>
<dbReference type="EMBL" id="LN879503">
    <property type="protein sequence ID" value="CUI18092.1"/>
    <property type="molecule type" value="Genomic_DNA"/>
</dbReference>
<feature type="compositionally biased region" description="Basic and acidic residues" evidence="2">
    <location>
        <begin position="163"/>
        <end position="172"/>
    </location>
</feature>
<protein>
    <submittedName>
        <fullName evidence="3">Uncharacterized protein</fullName>
    </submittedName>
</protein>
<name>A0A0U5CSR1_9BACT</name>
<keyword evidence="4" id="KW-1185">Reference proteome</keyword>